<evidence type="ECO:0000313" key="2">
    <source>
        <dbReference type="EnsemblPlants" id="OPUNC11G15470.1"/>
    </source>
</evidence>
<proteinExistence type="predicted"/>
<dbReference type="SMART" id="SM00256">
    <property type="entry name" value="FBOX"/>
    <property type="match status" value="2"/>
</dbReference>
<feature type="domain" description="F-box" evidence="1">
    <location>
        <begin position="468"/>
        <end position="510"/>
    </location>
</feature>
<dbReference type="eggNOG" id="ENOG502R6DR">
    <property type="taxonomic scope" value="Eukaryota"/>
</dbReference>
<dbReference type="Proteomes" id="UP000026962">
    <property type="component" value="Chromosome 11"/>
</dbReference>
<accession>A0A0E0MGV2</accession>
<dbReference type="Gramene" id="OPUNC11G15470.1">
    <property type="protein sequence ID" value="OPUNC11G15470.1"/>
    <property type="gene ID" value="OPUNC11G15470"/>
</dbReference>
<dbReference type="PANTHER" id="PTHR33110:SF61">
    <property type="entry name" value="EXPRESSED PROTEIN"/>
    <property type="match status" value="1"/>
</dbReference>
<dbReference type="OMA" id="KFRENDN"/>
<protein>
    <recommendedName>
        <fullName evidence="1">F-box domain-containing protein</fullName>
    </recommendedName>
</protein>
<sequence>MEEMTIDDYGWEARRRSWAEIPADIIGVVVARLPSVEDRARLRSVCQAWRAAARLHRPPPPLPLLMLSNLAFSGFCVDGAIAETRRIPLPVEEEEEEAAAAAAAGDLRCVGSCEGWLAVVRQKKARYLGDGACFLVNPFSREVVNLPPPFVSTHLVDVYTRSLPIINGSGVVDCTIHAAQYVMSFCKVILSSPPGSGSVYTVAAISVHRNGPKLALWRPGMTSWCICYGGCISKFSDVAFYQGKVYILSKLTTNLFAFEITEDDCGVMVSRVERCVTELPQVKDSYGQRWNMVEWHGKLLLVVRYIGGSEGWHNICKVSIFVMDVSANPFRFTEINSLDGDCIFISPCSSMSFPTCQYDGIEDDLVYFIDGYLYPAKNGPPFDKFVYNMRDCTLAPFAADILDDNFRAPDGRLMSPTCVMKGTTKDRESEMFSKGGRRYSSPVFRSAAMATGTGAVSGLPPPPSWSDLPLGIVGAVLRRLHSSADRAALRSVFRRSWRAATRRDYPPLALAAPLPLVLYPNFALSSVFSDGAAATGHRVPLLAALLDVAFPGQCIGCFEDWLVCTWLRLSIPLYPTVGADGGCVLVNPFSGEKVSLPSPTATHSCGAIKRSVPISNGNGEVVCTIHADEYAMAIYKAVLSAPPNAGSSSSSELDLGSSCIVAAVSQRKGEYKLAFCTPETPSWCICEGNCIKSHIDIEFYQGKLYMVDTRNGDLFAFELEAHERVFPVVSLAECCLIEKLPSAEDGVRQTYNLVQSLGKLLLLVRYFRESWDQFVGVRVFELSFNSNPWKWVEKKSLDGESIFISSSCNKSFAASQYEEIEDDHIYFLDSLCPKFNTKKSDSYSYCSQVYNMRDGRINPFLIGTGSMNSYLGLPMWFFPTK</sequence>
<dbReference type="Pfam" id="PF00646">
    <property type="entry name" value="F-box"/>
    <property type="match status" value="1"/>
</dbReference>
<dbReference type="AlphaFoldDB" id="A0A0E0MGV2"/>
<organism evidence="2">
    <name type="scientific">Oryza punctata</name>
    <name type="common">Red rice</name>
    <dbReference type="NCBI Taxonomy" id="4537"/>
    <lineage>
        <taxon>Eukaryota</taxon>
        <taxon>Viridiplantae</taxon>
        <taxon>Streptophyta</taxon>
        <taxon>Embryophyta</taxon>
        <taxon>Tracheophyta</taxon>
        <taxon>Spermatophyta</taxon>
        <taxon>Magnoliopsida</taxon>
        <taxon>Liliopsida</taxon>
        <taxon>Poales</taxon>
        <taxon>Poaceae</taxon>
        <taxon>BOP clade</taxon>
        <taxon>Oryzoideae</taxon>
        <taxon>Oryzeae</taxon>
        <taxon>Oryzinae</taxon>
        <taxon>Oryza</taxon>
    </lineage>
</organism>
<evidence type="ECO:0000313" key="3">
    <source>
        <dbReference type="Proteomes" id="UP000026962"/>
    </source>
</evidence>
<dbReference type="PANTHER" id="PTHR33110">
    <property type="entry name" value="F-BOX/KELCH-REPEAT PROTEIN-RELATED"/>
    <property type="match status" value="1"/>
</dbReference>
<dbReference type="HOGENOM" id="CLU_320902_0_0_1"/>
<dbReference type="STRING" id="4537.A0A0E0MGV2"/>
<feature type="domain" description="F-box" evidence="1">
    <location>
        <begin position="21"/>
        <end position="62"/>
    </location>
</feature>
<dbReference type="Pfam" id="PF03478">
    <property type="entry name" value="Beta-prop_KIB1-4"/>
    <property type="match status" value="2"/>
</dbReference>
<evidence type="ECO:0000259" key="1">
    <source>
        <dbReference type="SMART" id="SM00256"/>
    </source>
</evidence>
<dbReference type="EnsemblPlants" id="OPUNC11G15470.1">
    <property type="protein sequence ID" value="OPUNC11G15470.1"/>
    <property type="gene ID" value="OPUNC11G15470"/>
</dbReference>
<dbReference type="InterPro" id="IPR005174">
    <property type="entry name" value="KIB1-4_b-propeller"/>
</dbReference>
<reference evidence="2" key="1">
    <citation type="submission" date="2015-04" db="UniProtKB">
        <authorList>
            <consortium name="EnsemblPlants"/>
        </authorList>
    </citation>
    <scope>IDENTIFICATION</scope>
</reference>
<dbReference type="Gene3D" id="1.20.1280.50">
    <property type="match status" value="1"/>
</dbReference>
<name>A0A0E0MGV2_ORYPU</name>
<reference evidence="2" key="2">
    <citation type="submission" date="2018-05" db="EMBL/GenBank/DDBJ databases">
        <title>OpunRS2 (Oryza punctata Reference Sequence Version 2).</title>
        <authorList>
            <person name="Zhang J."/>
            <person name="Kudrna D."/>
            <person name="Lee S."/>
            <person name="Talag J."/>
            <person name="Welchert J."/>
            <person name="Wing R.A."/>
        </authorList>
    </citation>
    <scope>NUCLEOTIDE SEQUENCE [LARGE SCALE GENOMIC DNA]</scope>
</reference>
<dbReference type="InterPro" id="IPR001810">
    <property type="entry name" value="F-box_dom"/>
</dbReference>
<keyword evidence="3" id="KW-1185">Reference proteome</keyword>